<evidence type="ECO:0000313" key="11">
    <source>
        <dbReference type="EnsemblPlants" id="Pp3c8_13480V3.2"/>
    </source>
</evidence>
<evidence type="ECO:0000256" key="5">
    <source>
        <dbReference type="ARBA" id="ARBA00022989"/>
    </source>
</evidence>
<dbReference type="Gramene" id="Pp3c8_13480V3.2">
    <property type="protein sequence ID" value="Pp3c8_13480V3.2"/>
    <property type="gene ID" value="Pp3c8_13480"/>
</dbReference>
<feature type="signal peptide" evidence="9">
    <location>
        <begin position="1"/>
        <end position="25"/>
    </location>
</feature>
<evidence type="ECO:0000256" key="2">
    <source>
        <dbReference type="ARBA" id="ARBA00007104"/>
    </source>
</evidence>
<evidence type="ECO:0000256" key="8">
    <source>
        <dbReference type="SAM" id="Phobius"/>
    </source>
</evidence>
<feature type="transmembrane region" description="Helical" evidence="8">
    <location>
        <begin position="153"/>
        <end position="175"/>
    </location>
</feature>
<reference evidence="11 12" key="1">
    <citation type="journal article" date="2008" name="Science">
        <title>The Physcomitrella genome reveals evolutionary insights into the conquest of land by plants.</title>
        <authorList>
            <person name="Rensing S."/>
            <person name="Lang D."/>
            <person name="Zimmer A."/>
            <person name="Terry A."/>
            <person name="Salamov A."/>
            <person name="Shapiro H."/>
            <person name="Nishiyama T."/>
            <person name="Perroud P.-F."/>
            <person name="Lindquist E."/>
            <person name="Kamisugi Y."/>
            <person name="Tanahashi T."/>
            <person name="Sakakibara K."/>
            <person name="Fujita T."/>
            <person name="Oishi K."/>
            <person name="Shin-I T."/>
            <person name="Kuroki Y."/>
            <person name="Toyoda A."/>
            <person name="Suzuki Y."/>
            <person name="Hashimoto A."/>
            <person name="Yamaguchi K."/>
            <person name="Sugano A."/>
            <person name="Kohara Y."/>
            <person name="Fujiyama A."/>
            <person name="Anterola A."/>
            <person name="Aoki S."/>
            <person name="Ashton N."/>
            <person name="Barbazuk W.B."/>
            <person name="Barker E."/>
            <person name="Bennetzen J."/>
            <person name="Bezanilla M."/>
            <person name="Blankenship R."/>
            <person name="Cho S.H."/>
            <person name="Dutcher S."/>
            <person name="Estelle M."/>
            <person name="Fawcett J.A."/>
            <person name="Gundlach H."/>
            <person name="Hanada K."/>
            <person name="Heyl A."/>
            <person name="Hicks K.A."/>
            <person name="Hugh J."/>
            <person name="Lohr M."/>
            <person name="Mayer K."/>
            <person name="Melkozernov A."/>
            <person name="Murata T."/>
            <person name="Nelson D."/>
            <person name="Pils B."/>
            <person name="Prigge M."/>
            <person name="Reiss B."/>
            <person name="Renner T."/>
            <person name="Rombauts S."/>
            <person name="Rushton P."/>
            <person name="Sanderfoot A."/>
            <person name="Schween G."/>
            <person name="Shiu S.-H."/>
            <person name="Stueber K."/>
            <person name="Theodoulou F.L."/>
            <person name="Tu H."/>
            <person name="Van de Peer Y."/>
            <person name="Verrier P.J."/>
            <person name="Waters E."/>
            <person name="Wood A."/>
            <person name="Yang L."/>
            <person name="Cove D."/>
            <person name="Cuming A."/>
            <person name="Hasebe M."/>
            <person name="Lucas S."/>
            <person name="Mishler D.B."/>
            <person name="Reski R."/>
            <person name="Grigoriev I."/>
            <person name="Quatrano R.S."/>
            <person name="Boore J.L."/>
        </authorList>
    </citation>
    <scope>NUCLEOTIDE SEQUENCE [LARGE SCALE GENOMIC DNA]</scope>
    <source>
        <strain evidence="11 12">cv. Gransden 2004</strain>
    </source>
</reference>
<evidence type="ECO:0000256" key="7">
    <source>
        <dbReference type="RuleBase" id="RU003827"/>
    </source>
</evidence>
<evidence type="ECO:0000256" key="6">
    <source>
        <dbReference type="ARBA" id="ARBA00023136"/>
    </source>
</evidence>
<dbReference type="GO" id="GO:0016020">
    <property type="term" value="C:membrane"/>
    <property type="evidence" value="ECO:0007669"/>
    <property type="project" value="UniProtKB-SubCell"/>
</dbReference>
<keyword evidence="3 7" id="KW-0812">Transmembrane</keyword>
<dbReference type="Proteomes" id="UP000006727">
    <property type="component" value="Chromosome 8"/>
</dbReference>
<evidence type="ECO:0000256" key="9">
    <source>
        <dbReference type="SAM" id="SignalP"/>
    </source>
</evidence>
<reference evidence="11 12" key="2">
    <citation type="journal article" date="2018" name="Plant J.">
        <title>The Physcomitrella patens chromosome-scale assembly reveals moss genome structure and evolution.</title>
        <authorList>
            <person name="Lang D."/>
            <person name="Ullrich K.K."/>
            <person name="Murat F."/>
            <person name="Fuchs J."/>
            <person name="Jenkins J."/>
            <person name="Haas F.B."/>
            <person name="Piednoel M."/>
            <person name="Gundlach H."/>
            <person name="Van Bel M."/>
            <person name="Meyberg R."/>
            <person name="Vives C."/>
            <person name="Morata J."/>
            <person name="Symeonidi A."/>
            <person name="Hiss M."/>
            <person name="Muchero W."/>
            <person name="Kamisugi Y."/>
            <person name="Saleh O."/>
            <person name="Blanc G."/>
            <person name="Decker E.L."/>
            <person name="van Gessel N."/>
            <person name="Grimwood J."/>
            <person name="Hayes R.D."/>
            <person name="Graham S.W."/>
            <person name="Gunter L.E."/>
            <person name="McDaniel S.F."/>
            <person name="Hoernstein S.N.W."/>
            <person name="Larsson A."/>
            <person name="Li F.W."/>
            <person name="Perroud P.F."/>
            <person name="Phillips J."/>
            <person name="Ranjan P."/>
            <person name="Rokshar D.S."/>
            <person name="Rothfels C.J."/>
            <person name="Schneider L."/>
            <person name="Shu S."/>
            <person name="Stevenson D.W."/>
            <person name="Thummler F."/>
            <person name="Tillich M."/>
            <person name="Villarreal Aguilar J.C."/>
            <person name="Widiez T."/>
            <person name="Wong G.K."/>
            <person name="Wymore A."/>
            <person name="Zhang Y."/>
            <person name="Zimmer A.D."/>
            <person name="Quatrano R.S."/>
            <person name="Mayer K.F.X."/>
            <person name="Goodstein D."/>
            <person name="Casacuberta J.M."/>
            <person name="Vandepoele K."/>
            <person name="Reski R."/>
            <person name="Cuming A.C."/>
            <person name="Tuskan G.A."/>
            <person name="Maumus F."/>
            <person name="Salse J."/>
            <person name="Schmutz J."/>
            <person name="Rensing S.A."/>
        </authorList>
    </citation>
    <scope>NUCLEOTIDE SEQUENCE [LARGE SCALE GENOMIC DNA]</scope>
    <source>
        <strain evidence="11 12">cv. Gransden 2004</strain>
    </source>
</reference>
<organism evidence="11 12">
    <name type="scientific">Physcomitrium patens</name>
    <name type="common">Spreading-leaved earth moss</name>
    <name type="synonym">Physcomitrella patens</name>
    <dbReference type="NCBI Taxonomy" id="3218"/>
    <lineage>
        <taxon>Eukaryota</taxon>
        <taxon>Viridiplantae</taxon>
        <taxon>Streptophyta</taxon>
        <taxon>Embryophyta</taxon>
        <taxon>Bryophyta</taxon>
        <taxon>Bryophytina</taxon>
        <taxon>Bryopsida</taxon>
        <taxon>Funariidae</taxon>
        <taxon>Funariales</taxon>
        <taxon>Funariaceae</taxon>
        <taxon>Physcomitrium</taxon>
    </lineage>
</organism>
<evidence type="ECO:0000256" key="1">
    <source>
        <dbReference type="ARBA" id="ARBA00004479"/>
    </source>
</evidence>
<sequence length="220" mass="25203">MKNNSWDHWRWLSVLGLMWLKSAEGIRFDLEHRECLMHEAEADGEFVHMFVKVAEELNPPPFRHIGVDVVIQSPGGHFIHTEKLKHQSQVHAGLLPWEFGSTINFTAVEKGRYKICFHNRGSWVETVILDMLHPDADYQEPVKDVLGDLSRRLVYKAVLEVFAIIVVSVLQVILLQQFLQKQLSSKTLLSVTIPDPHDSISTTSFTDLYIATSTKHDVLH</sequence>
<feature type="domain" description="GOLD" evidence="10">
    <location>
        <begin position="33"/>
        <end position="133"/>
    </location>
</feature>
<keyword evidence="12" id="KW-1185">Reference proteome</keyword>
<keyword evidence="6 8" id="KW-0472">Membrane</keyword>
<accession>A0A7I4FUC9</accession>
<dbReference type="Pfam" id="PF01105">
    <property type="entry name" value="EMP24_GP25L"/>
    <property type="match status" value="1"/>
</dbReference>
<dbReference type="SMART" id="SM01190">
    <property type="entry name" value="EMP24_GP25L"/>
    <property type="match status" value="1"/>
</dbReference>
<comment type="subcellular location">
    <subcellularLocation>
        <location evidence="1 7">Membrane</location>
        <topology evidence="1 7">Single-pass type I membrane protein</topology>
    </subcellularLocation>
</comment>
<evidence type="ECO:0000256" key="4">
    <source>
        <dbReference type="ARBA" id="ARBA00022729"/>
    </source>
</evidence>
<name>A0A7I4FUC9_PHYPA</name>
<evidence type="ECO:0000259" key="10">
    <source>
        <dbReference type="PROSITE" id="PS50866"/>
    </source>
</evidence>
<evidence type="ECO:0000313" key="12">
    <source>
        <dbReference type="Proteomes" id="UP000006727"/>
    </source>
</evidence>
<dbReference type="EnsemblPlants" id="Pp3c8_13480V3.2">
    <property type="protein sequence ID" value="Pp3c8_13480V3.2"/>
    <property type="gene ID" value="Pp3c8_13480"/>
</dbReference>
<dbReference type="PROSITE" id="PS50866">
    <property type="entry name" value="GOLD"/>
    <property type="match status" value="1"/>
</dbReference>
<dbReference type="InParanoid" id="A0A7I4FUC9"/>
<keyword evidence="5 8" id="KW-1133">Transmembrane helix</keyword>
<dbReference type="InterPro" id="IPR009038">
    <property type="entry name" value="GOLD_dom"/>
</dbReference>
<proteinExistence type="inferred from homology"/>
<dbReference type="AlphaFoldDB" id="A0A7I4FUC9"/>
<reference evidence="11" key="3">
    <citation type="submission" date="2020-12" db="UniProtKB">
        <authorList>
            <consortium name="EnsemblPlants"/>
        </authorList>
    </citation>
    <scope>IDENTIFICATION</scope>
</reference>
<comment type="similarity">
    <text evidence="2 7">Belongs to the EMP24/GP25L family.</text>
</comment>
<feature type="chain" id="PRO_5029583312" description="GOLD domain-containing protein" evidence="9">
    <location>
        <begin position="26"/>
        <end position="220"/>
    </location>
</feature>
<evidence type="ECO:0000256" key="3">
    <source>
        <dbReference type="ARBA" id="ARBA00022692"/>
    </source>
</evidence>
<dbReference type="EMBL" id="ABEU02000008">
    <property type="status" value="NOT_ANNOTATED_CDS"/>
    <property type="molecule type" value="Genomic_DNA"/>
</dbReference>
<dbReference type="PANTHER" id="PTHR22811">
    <property type="entry name" value="TRANSMEMBRANE EMP24 DOMAIN-CONTAINING PROTEIN"/>
    <property type="match status" value="1"/>
</dbReference>
<dbReference type="InterPro" id="IPR015720">
    <property type="entry name" value="Emp24-like"/>
</dbReference>
<protein>
    <recommendedName>
        <fullName evidence="10">GOLD domain-containing protein</fullName>
    </recommendedName>
</protein>
<keyword evidence="4 9" id="KW-0732">Signal</keyword>